<dbReference type="InterPro" id="IPR013762">
    <property type="entry name" value="Integrase-like_cat_sf"/>
</dbReference>
<name>A0A512JCA5_9HYPH</name>
<dbReference type="EMBL" id="BSPK01000098">
    <property type="protein sequence ID" value="GLS66185.1"/>
    <property type="molecule type" value="Genomic_DNA"/>
</dbReference>
<dbReference type="AlphaFoldDB" id="A0A512JCA5"/>
<dbReference type="GO" id="GO:0003677">
    <property type="term" value="F:DNA binding"/>
    <property type="evidence" value="ECO:0007669"/>
    <property type="project" value="InterPro"/>
</dbReference>
<evidence type="ECO:0000313" key="5">
    <source>
        <dbReference type="Proteomes" id="UP001156856"/>
    </source>
</evidence>
<dbReference type="GO" id="GO:0006310">
    <property type="term" value="P:DNA recombination"/>
    <property type="evidence" value="ECO:0007669"/>
    <property type="project" value="UniProtKB-KW"/>
</dbReference>
<gene>
    <name evidence="3" type="ORF">GCM10007888_45670</name>
    <name evidence="2" type="ORF">MOX02_56380</name>
</gene>
<evidence type="ECO:0000313" key="2">
    <source>
        <dbReference type="EMBL" id="GEP07600.1"/>
    </source>
</evidence>
<comment type="caution">
    <text evidence="2">The sequence shown here is derived from an EMBL/GenBank/DDBJ whole genome shotgun (WGS) entry which is preliminary data.</text>
</comment>
<dbReference type="InterPro" id="IPR011010">
    <property type="entry name" value="DNA_brk_join_enz"/>
</dbReference>
<keyword evidence="5" id="KW-1185">Reference proteome</keyword>
<evidence type="ECO:0000256" key="1">
    <source>
        <dbReference type="ARBA" id="ARBA00023172"/>
    </source>
</evidence>
<dbReference type="EMBL" id="BJZU01000166">
    <property type="protein sequence ID" value="GEP07600.1"/>
    <property type="molecule type" value="Genomic_DNA"/>
</dbReference>
<keyword evidence="1" id="KW-0233">DNA recombination</keyword>
<dbReference type="Gene3D" id="1.10.443.10">
    <property type="entry name" value="Intergrase catalytic core"/>
    <property type="match status" value="1"/>
</dbReference>
<sequence>MVRNGAPLIVVAEALGHSGTRTAEKHYAHRAPSNVADTIWRTAPNLELPTNRNLSMKAAAAWACWD</sequence>
<dbReference type="RefSeq" id="WP_174804978.1">
    <property type="nucleotide sequence ID" value="NZ_BPQW01000106.1"/>
</dbReference>
<proteinExistence type="predicted"/>
<evidence type="ECO:0008006" key="6">
    <source>
        <dbReference type="Google" id="ProtNLM"/>
    </source>
</evidence>
<reference evidence="3" key="4">
    <citation type="submission" date="2023-01" db="EMBL/GenBank/DDBJ databases">
        <title>Draft genome sequence of Methylobacterium oxalidis strain NBRC 107715.</title>
        <authorList>
            <person name="Sun Q."/>
            <person name="Mori K."/>
        </authorList>
    </citation>
    <scope>NUCLEOTIDE SEQUENCE</scope>
    <source>
        <strain evidence="3">NBRC 107715</strain>
    </source>
</reference>
<dbReference type="Proteomes" id="UP001156856">
    <property type="component" value="Unassembled WGS sequence"/>
</dbReference>
<reference evidence="3" key="1">
    <citation type="journal article" date="2014" name="Int. J. Syst. Evol. Microbiol.">
        <title>Complete genome of a new Firmicutes species belonging to the dominant human colonic microbiota ('Ruminococcus bicirculans') reveals two chromosomes and a selective capacity to utilize plant glucans.</title>
        <authorList>
            <consortium name="NISC Comparative Sequencing Program"/>
            <person name="Wegmann U."/>
            <person name="Louis P."/>
            <person name="Goesmann A."/>
            <person name="Henrissat B."/>
            <person name="Duncan S.H."/>
            <person name="Flint H.J."/>
        </authorList>
    </citation>
    <scope>NUCLEOTIDE SEQUENCE</scope>
    <source>
        <strain evidence="3">NBRC 107715</strain>
    </source>
</reference>
<organism evidence="2 4">
    <name type="scientific">Methylobacterium oxalidis</name>
    <dbReference type="NCBI Taxonomy" id="944322"/>
    <lineage>
        <taxon>Bacteria</taxon>
        <taxon>Pseudomonadati</taxon>
        <taxon>Pseudomonadota</taxon>
        <taxon>Alphaproteobacteria</taxon>
        <taxon>Hyphomicrobiales</taxon>
        <taxon>Methylobacteriaceae</taxon>
        <taxon>Methylobacterium</taxon>
    </lineage>
</organism>
<reference evidence="2 4" key="3">
    <citation type="submission" date="2019-07" db="EMBL/GenBank/DDBJ databases">
        <title>Whole genome shotgun sequence of Methylobacterium oxalidis NBRC 107715.</title>
        <authorList>
            <person name="Hosoyama A."/>
            <person name="Uohara A."/>
            <person name="Ohji S."/>
            <person name="Ichikawa N."/>
        </authorList>
    </citation>
    <scope>NUCLEOTIDE SEQUENCE [LARGE SCALE GENOMIC DNA]</scope>
    <source>
        <strain evidence="2 4">NBRC 107715</strain>
    </source>
</reference>
<evidence type="ECO:0000313" key="4">
    <source>
        <dbReference type="Proteomes" id="UP000321960"/>
    </source>
</evidence>
<reference evidence="5" key="2">
    <citation type="journal article" date="2019" name="Int. J. Syst. Evol. Microbiol.">
        <title>The Global Catalogue of Microorganisms (GCM) 10K type strain sequencing project: providing services to taxonomists for standard genome sequencing and annotation.</title>
        <authorList>
            <consortium name="The Broad Institute Genomics Platform"/>
            <consortium name="The Broad Institute Genome Sequencing Center for Infectious Disease"/>
            <person name="Wu L."/>
            <person name="Ma J."/>
        </authorList>
    </citation>
    <scope>NUCLEOTIDE SEQUENCE [LARGE SCALE GENOMIC DNA]</scope>
    <source>
        <strain evidence="5">NBRC 107715</strain>
    </source>
</reference>
<dbReference type="SUPFAM" id="SSF56349">
    <property type="entry name" value="DNA breaking-rejoining enzymes"/>
    <property type="match status" value="1"/>
</dbReference>
<protein>
    <recommendedName>
        <fullName evidence="6">Tyr recombinase domain-containing protein</fullName>
    </recommendedName>
</protein>
<dbReference type="Proteomes" id="UP000321960">
    <property type="component" value="Unassembled WGS sequence"/>
</dbReference>
<accession>A0A512JCA5</accession>
<dbReference type="GO" id="GO:0015074">
    <property type="term" value="P:DNA integration"/>
    <property type="evidence" value="ECO:0007669"/>
    <property type="project" value="InterPro"/>
</dbReference>
<evidence type="ECO:0000313" key="3">
    <source>
        <dbReference type="EMBL" id="GLS66185.1"/>
    </source>
</evidence>